<evidence type="ECO:0000256" key="1">
    <source>
        <dbReference type="ARBA" id="ARBA00009171"/>
    </source>
</evidence>
<dbReference type="GO" id="GO:0016324">
    <property type="term" value="C:apical plasma membrane"/>
    <property type="evidence" value="ECO:0007669"/>
    <property type="project" value="TreeGrafter"/>
</dbReference>
<evidence type="ECO:0000313" key="6">
    <source>
        <dbReference type="Proteomes" id="UP000694391"/>
    </source>
</evidence>
<feature type="compositionally biased region" description="Basic and acidic residues" evidence="3">
    <location>
        <begin position="1"/>
        <end position="16"/>
    </location>
</feature>
<keyword evidence="6" id="KW-1185">Reference proteome</keyword>
<dbReference type="Pfam" id="PF07303">
    <property type="entry name" value="Occludin_ELL"/>
    <property type="match status" value="1"/>
</dbReference>
<evidence type="ECO:0000256" key="2">
    <source>
        <dbReference type="PROSITE-ProRule" id="PRU01324"/>
    </source>
</evidence>
<dbReference type="PANTHER" id="PTHR23288:SF15">
    <property type="entry name" value="OCCLUDIN_ELL DOMAIN-CONTAINING PROTEIN 1"/>
    <property type="match status" value="1"/>
</dbReference>
<proteinExistence type="inferred from homology"/>
<feature type="compositionally biased region" description="Basic and acidic residues" evidence="3">
    <location>
        <begin position="72"/>
        <end position="83"/>
    </location>
</feature>
<evidence type="ECO:0000313" key="5">
    <source>
        <dbReference type="Ensembl" id="ENSCAFP00020012897.1"/>
    </source>
</evidence>
<feature type="domain" description="OCEL" evidence="4">
    <location>
        <begin position="89"/>
        <end position="278"/>
    </location>
</feature>
<sequence>MPTREPPKPRGHRGDLQTRPPGPGPPRLVPPGREASAPRALCEPQLGAPRARPKKIVFEDELPSRAPLSTRKPIEAIPREHTPRPQPVPDYELKYPQVSSERERSRYAAVFQDQYTEFLELQQEVGSALAKLQQLETLLNSLPRPRSQVSPSRHPWPTALPGGGPWALGPPLGPGLWAPSSSGLVEHHSIVTRVSPGSLHPRVTLSEPQFPHPSLSSASSEHPQPLLYSQKEANVAARVWREFEKKQTVSCAPEPHRPAFAHPILPRGSVSPVSRRGN</sequence>
<evidence type="ECO:0000259" key="4">
    <source>
        <dbReference type="PROSITE" id="PS51980"/>
    </source>
</evidence>
<dbReference type="GO" id="GO:0031410">
    <property type="term" value="C:cytoplasmic vesicle"/>
    <property type="evidence" value="ECO:0007669"/>
    <property type="project" value="TreeGrafter"/>
</dbReference>
<dbReference type="Gene3D" id="6.10.140.340">
    <property type="match status" value="1"/>
</dbReference>
<dbReference type="GeneTree" id="ENSGT00940000162475"/>
<dbReference type="GO" id="GO:0005923">
    <property type="term" value="C:bicellular tight junction"/>
    <property type="evidence" value="ECO:0007669"/>
    <property type="project" value="TreeGrafter"/>
</dbReference>
<dbReference type="AlphaFoldDB" id="A0A8C0KCE3"/>
<feature type="region of interest" description="Disordered" evidence="3">
    <location>
        <begin position="198"/>
        <end position="224"/>
    </location>
</feature>
<name>A0A8C0KCE3_CANLU</name>
<comment type="similarity">
    <text evidence="1 2">Belongs to the ELL/occludin family.</text>
</comment>
<feature type="region of interest" description="Disordered" evidence="3">
    <location>
        <begin position="248"/>
        <end position="278"/>
    </location>
</feature>
<dbReference type="Ensembl" id="ENSCAFT00020014889.1">
    <property type="protein sequence ID" value="ENSCAFP00020012897.1"/>
    <property type="gene ID" value="ENSCAFG00020010390.1"/>
</dbReference>
<accession>A0A8C0KCE3</accession>
<reference evidence="5" key="1">
    <citation type="submission" date="2025-08" db="UniProtKB">
        <authorList>
            <consortium name="Ensembl"/>
        </authorList>
    </citation>
    <scope>IDENTIFICATION</scope>
</reference>
<feature type="region of interest" description="Disordered" evidence="3">
    <location>
        <begin position="1"/>
        <end position="99"/>
    </location>
</feature>
<dbReference type="PANTHER" id="PTHR23288">
    <property type="entry name" value="OCCLUDIN AND RNA POLYMERASE II ELONGATION FACTOR ELL"/>
    <property type="match status" value="1"/>
</dbReference>
<dbReference type="InterPro" id="IPR010844">
    <property type="entry name" value="Occludin_ELL"/>
</dbReference>
<feature type="compositionally biased region" description="Pro residues" evidence="3">
    <location>
        <begin position="20"/>
        <end position="29"/>
    </location>
</feature>
<organism evidence="5 6">
    <name type="scientific">Canis lupus dingo</name>
    <name type="common">dingo</name>
    <dbReference type="NCBI Taxonomy" id="286419"/>
    <lineage>
        <taxon>Eukaryota</taxon>
        <taxon>Metazoa</taxon>
        <taxon>Chordata</taxon>
        <taxon>Craniata</taxon>
        <taxon>Vertebrata</taxon>
        <taxon>Euteleostomi</taxon>
        <taxon>Mammalia</taxon>
        <taxon>Eutheria</taxon>
        <taxon>Laurasiatheria</taxon>
        <taxon>Carnivora</taxon>
        <taxon>Caniformia</taxon>
        <taxon>Canidae</taxon>
        <taxon>Canis</taxon>
    </lineage>
</organism>
<dbReference type="Proteomes" id="UP000694391">
    <property type="component" value="Unplaced"/>
</dbReference>
<protein>
    <recommendedName>
        <fullName evidence="4">OCEL domain-containing protein</fullName>
    </recommendedName>
</protein>
<dbReference type="GO" id="GO:0070830">
    <property type="term" value="P:bicellular tight junction assembly"/>
    <property type="evidence" value="ECO:0007669"/>
    <property type="project" value="TreeGrafter"/>
</dbReference>
<dbReference type="SUPFAM" id="SSF144292">
    <property type="entry name" value="occludin/ELL-like"/>
    <property type="match status" value="1"/>
</dbReference>
<dbReference type="InterPro" id="IPR031176">
    <property type="entry name" value="ELL/occludin"/>
</dbReference>
<evidence type="ECO:0000256" key="3">
    <source>
        <dbReference type="SAM" id="MobiDB-lite"/>
    </source>
</evidence>
<dbReference type="PROSITE" id="PS51980">
    <property type="entry name" value="OCEL"/>
    <property type="match status" value="1"/>
</dbReference>
<reference evidence="5" key="2">
    <citation type="submission" date="2025-09" db="UniProtKB">
        <authorList>
            <consortium name="Ensembl"/>
        </authorList>
    </citation>
    <scope>IDENTIFICATION</scope>
</reference>